<keyword evidence="2" id="KW-0812">Transmembrane</keyword>
<dbReference type="RefSeq" id="WP_151758472.1">
    <property type="nucleotide sequence ID" value="NZ_BKZW01000002.1"/>
</dbReference>
<proteinExistence type="predicted"/>
<sequence>MLYQCIAEAQADEPVTRLCATLGVSVSAYYAWRRRRERQHQRKGGELKQAIEDVYAASWQSYGSPRILVELQAQGYRCSSRKRVARLLREQGLCARSRRVRTTTTRQAPPPRKQRIF</sequence>
<evidence type="ECO:0000313" key="5">
    <source>
        <dbReference type="Proteomes" id="UP000326912"/>
    </source>
</evidence>
<name>A0A5J4KN79_9CHLR</name>
<evidence type="ECO:0000256" key="2">
    <source>
        <dbReference type="SAM" id="Phobius"/>
    </source>
</evidence>
<dbReference type="Proteomes" id="UP000326912">
    <property type="component" value="Unassembled WGS sequence"/>
</dbReference>
<organism evidence="4 5">
    <name type="scientific">Dictyobacter vulcani</name>
    <dbReference type="NCBI Taxonomy" id="2607529"/>
    <lineage>
        <taxon>Bacteria</taxon>
        <taxon>Bacillati</taxon>
        <taxon>Chloroflexota</taxon>
        <taxon>Ktedonobacteria</taxon>
        <taxon>Ktedonobacterales</taxon>
        <taxon>Dictyobacteraceae</taxon>
        <taxon>Dictyobacter</taxon>
    </lineage>
</organism>
<dbReference type="EMBL" id="BKZW01000002">
    <property type="protein sequence ID" value="GER90784.1"/>
    <property type="molecule type" value="Genomic_DNA"/>
</dbReference>
<keyword evidence="5" id="KW-1185">Reference proteome</keyword>
<evidence type="ECO:0000256" key="1">
    <source>
        <dbReference type="SAM" id="MobiDB-lite"/>
    </source>
</evidence>
<accession>A0A5J4KN79</accession>
<comment type="caution">
    <text evidence="4">The sequence shown here is derived from an EMBL/GenBank/DDBJ whole genome shotgun (WGS) entry which is preliminary data.</text>
</comment>
<feature type="domain" description="HTH-like" evidence="3">
    <location>
        <begin position="46"/>
        <end position="99"/>
    </location>
</feature>
<keyword evidence="2" id="KW-0472">Membrane</keyword>
<gene>
    <name evidence="4" type="ORF">KDW_49460</name>
</gene>
<dbReference type="InterPro" id="IPR050900">
    <property type="entry name" value="Transposase_IS3/IS150/IS904"/>
</dbReference>
<dbReference type="InterPro" id="IPR025948">
    <property type="entry name" value="HTH-like_dom"/>
</dbReference>
<dbReference type="AlphaFoldDB" id="A0A5J4KN79"/>
<feature type="transmembrane region" description="Helical" evidence="2">
    <location>
        <begin position="15"/>
        <end position="32"/>
    </location>
</feature>
<dbReference type="PANTHER" id="PTHR46889:SF4">
    <property type="entry name" value="TRANSPOSASE INSO FOR INSERTION SEQUENCE ELEMENT IS911B-RELATED"/>
    <property type="match status" value="1"/>
</dbReference>
<dbReference type="PANTHER" id="PTHR46889">
    <property type="entry name" value="TRANSPOSASE INSF FOR INSERTION SEQUENCE IS3B-RELATED"/>
    <property type="match status" value="1"/>
</dbReference>
<feature type="region of interest" description="Disordered" evidence="1">
    <location>
        <begin position="98"/>
        <end position="117"/>
    </location>
</feature>
<reference evidence="4 5" key="1">
    <citation type="submission" date="2019-10" db="EMBL/GenBank/DDBJ databases">
        <title>Dictyobacter vulcani sp. nov., within the class Ktedonobacteria, isolated from soil of volcanic Mt. Zao.</title>
        <authorList>
            <person name="Zheng Y."/>
            <person name="Wang C.M."/>
            <person name="Sakai Y."/>
            <person name="Abe K."/>
            <person name="Yokota A."/>
            <person name="Yabe S."/>
        </authorList>
    </citation>
    <scope>NUCLEOTIDE SEQUENCE [LARGE SCALE GENOMIC DNA]</scope>
    <source>
        <strain evidence="4 5">W12</strain>
    </source>
</reference>
<keyword evidence="2" id="KW-1133">Transmembrane helix</keyword>
<evidence type="ECO:0000313" key="4">
    <source>
        <dbReference type="EMBL" id="GER90784.1"/>
    </source>
</evidence>
<protein>
    <recommendedName>
        <fullName evidence="3">HTH-like domain-containing protein</fullName>
    </recommendedName>
</protein>
<dbReference type="Pfam" id="PF13276">
    <property type="entry name" value="HTH_21"/>
    <property type="match status" value="1"/>
</dbReference>
<evidence type="ECO:0000259" key="3">
    <source>
        <dbReference type="Pfam" id="PF13276"/>
    </source>
</evidence>